<keyword evidence="3 8" id="KW-0067">ATP-binding</keyword>
<dbReference type="Gene3D" id="3.30.300.130">
    <property type="entry name" value="Fe-S cluster assembly (FSCA)"/>
    <property type="match status" value="1"/>
</dbReference>
<protein>
    <recommendedName>
        <fullName evidence="7 8">Iron-sulfur cluster carrier protein</fullName>
    </recommendedName>
</protein>
<dbReference type="GO" id="GO:0046872">
    <property type="term" value="F:metal ion binding"/>
    <property type="evidence" value="ECO:0007669"/>
    <property type="project" value="UniProtKB-KW"/>
</dbReference>
<comment type="subunit">
    <text evidence="8">Homodimer.</text>
</comment>
<dbReference type="GO" id="GO:0140663">
    <property type="term" value="F:ATP-dependent FeS chaperone activity"/>
    <property type="evidence" value="ECO:0007669"/>
    <property type="project" value="InterPro"/>
</dbReference>
<evidence type="ECO:0000256" key="4">
    <source>
        <dbReference type="ARBA" id="ARBA00023004"/>
    </source>
</evidence>
<comment type="function">
    <text evidence="6 8">Binds and transfers iron-sulfur (Fe-S) clusters to target apoproteins. Can hydrolyze ATP.</text>
</comment>
<evidence type="ECO:0000256" key="2">
    <source>
        <dbReference type="ARBA" id="ARBA00022741"/>
    </source>
</evidence>
<evidence type="ECO:0000259" key="9">
    <source>
        <dbReference type="Pfam" id="PF01883"/>
    </source>
</evidence>
<reference evidence="11" key="1">
    <citation type="journal article" date="2014" name="Genome Biol. Evol.">
        <title>Pangenome evidence for extensive interdomain horizontal transfer affecting lineage core and shell genes in uncultured planktonic thaumarchaeota and euryarchaeota.</title>
        <authorList>
            <person name="Deschamps P."/>
            <person name="Zivanovic Y."/>
            <person name="Moreira D."/>
            <person name="Rodriguez-Valera F."/>
            <person name="Lopez-Garcia P."/>
        </authorList>
    </citation>
    <scope>NUCLEOTIDE SEQUENCE</scope>
</reference>
<keyword evidence="5 8" id="KW-0411">Iron-sulfur</keyword>
<dbReference type="Pfam" id="PF06155">
    <property type="entry name" value="GBBH-like_N"/>
    <property type="match status" value="1"/>
</dbReference>
<evidence type="ECO:0000256" key="3">
    <source>
        <dbReference type="ARBA" id="ARBA00022840"/>
    </source>
</evidence>
<dbReference type="GO" id="GO:0051539">
    <property type="term" value="F:4 iron, 4 sulfur cluster binding"/>
    <property type="evidence" value="ECO:0007669"/>
    <property type="project" value="TreeGrafter"/>
</dbReference>
<keyword evidence="2 8" id="KW-0547">Nucleotide-binding</keyword>
<dbReference type="Gene3D" id="3.40.50.300">
    <property type="entry name" value="P-loop containing nucleotide triphosphate hydrolases"/>
    <property type="match status" value="1"/>
</dbReference>
<keyword evidence="1 8" id="KW-0479">Metal-binding</keyword>
<evidence type="ECO:0000259" key="10">
    <source>
        <dbReference type="Pfam" id="PF06155"/>
    </source>
</evidence>
<dbReference type="FunFam" id="3.40.50.300:FF:001119">
    <property type="entry name" value="Iron-sulfur cluster carrier protein"/>
    <property type="match status" value="1"/>
</dbReference>
<dbReference type="InterPro" id="IPR002744">
    <property type="entry name" value="MIP18-like"/>
</dbReference>
<feature type="domain" description="MIP18 family-like" evidence="9">
    <location>
        <begin position="5"/>
        <end position="73"/>
    </location>
</feature>
<evidence type="ECO:0000256" key="7">
    <source>
        <dbReference type="ARBA" id="ARBA00074706"/>
    </source>
</evidence>
<organism evidence="11">
    <name type="scientific">uncultured marine group II/III euryarchaeote AD1000_117_B07</name>
    <dbReference type="NCBI Taxonomy" id="1457721"/>
    <lineage>
        <taxon>Archaea</taxon>
        <taxon>Methanobacteriati</taxon>
        <taxon>Methanobacteriota</taxon>
        <taxon>environmental samples</taxon>
    </lineage>
</organism>
<dbReference type="InterPro" id="IPR027417">
    <property type="entry name" value="P-loop_NTPase"/>
</dbReference>
<evidence type="ECO:0000256" key="5">
    <source>
        <dbReference type="ARBA" id="ARBA00023014"/>
    </source>
</evidence>
<evidence type="ECO:0000256" key="6">
    <source>
        <dbReference type="ARBA" id="ARBA00058094"/>
    </source>
</evidence>
<dbReference type="PANTHER" id="PTHR42961:SF2">
    <property type="entry name" value="IRON-SULFUR PROTEIN NUBPL"/>
    <property type="match status" value="1"/>
</dbReference>
<dbReference type="Pfam" id="PF10609">
    <property type="entry name" value="ParA"/>
    <property type="match status" value="1"/>
</dbReference>
<keyword evidence="8" id="KW-0378">Hydrolase</keyword>
<evidence type="ECO:0000313" key="11">
    <source>
        <dbReference type="EMBL" id="AIE91338.1"/>
    </source>
</evidence>
<dbReference type="SUPFAM" id="SSF117916">
    <property type="entry name" value="Fe-S cluster assembly (FSCA) domain-like"/>
    <property type="match status" value="1"/>
</dbReference>
<dbReference type="InterPro" id="IPR034904">
    <property type="entry name" value="FSCA_dom_sf"/>
</dbReference>
<dbReference type="InterPro" id="IPR033756">
    <property type="entry name" value="YlxH/NBP35"/>
</dbReference>
<comment type="similarity">
    <text evidence="8">Belongs to the Mrp/NBP35 ATP-binding proteins family.</text>
</comment>
<dbReference type="EMBL" id="KF900335">
    <property type="protein sequence ID" value="AIE91338.1"/>
    <property type="molecule type" value="Genomic_DNA"/>
</dbReference>
<dbReference type="InterPro" id="IPR044304">
    <property type="entry name" value="NUBPL-like"/>
</dbReference>
<dbReference type="GO" id="GO:0016226">
    <property type="term" value="P:iron-sulfur cluster assembly"/>
    <property type="evidence" value="ECO:0007669"/>
    <property type="project" value="InterPro"/>
</dbReference>
<dbReference type="Pfam" id="PF01883">
    <property type="entry name" value="FeS_assembly_P"/>
    <property type="match status" value="1"/>
</dbReference>
<feature type="domain" description="Gamma-butyrobetaine hydroxylase-like N-terminal" evidence="10">
    <location>
        <begin position="357"/>
        <end position="443"/>
    </location>
</feature>
<keyword evidence="4 8" id="KW-0408">Iron</keyword>
<dbReference type="InterPro" id="IPR010376">
    <property type="entry name" value="GBBH-like_N"/>
</dbReference>
<dbReference type="SUPFAM" id="SSF52540">
    <property type="entry name" value="P-loop containing nucleoside triphosphate hydrolases"/>
    <property type="match status" value="1"/>
</dbReference>
<dbReference type="GO" id="GO:0005524">
    <property type="term" value="F:ATP binding"/>
    <property type="evidence" value="ECO:0007669"/>
    <property type="project" value="UniProtKB-UniRule"/>
</dbReference>
<dbReference type="PANTHER" id="PTHR42961">
    <property type="entry name" value="IRON-SULFUR PROTEIN NUBPL"/>
    <property type="match status" value="1"/>
</dbReference>
<dbReference type="Gene3D" id="3.30.2020.30">
    <property type="match status" value="1"/>
</dbReference>
<dbReference type="InterPro" id="IPR038492">
    <property type="entry name" value="GBBH-like_N_sf"/>
</dbReference>
<name>A0A075FJD7_9EURY</name>
<proteinExistence type="inferred from homology"/>
<dbReference type="InterPro" id="IPR019591">
    <property type="entry name" value="Mrp/NBP35_ATP-bd"/>
</dbReference>
<dbReference type="GO" id="GO:0016887">
    <property type="term" value="F:ATP hydrolysis activity"/>
    <property type="evidence" value="ECO:0007669"/>
    <property type="project" value="UniProtKB-UniRule"/>
</dbReference>
<dbReference type="CDD" id="cd02037">
    <property type="entry name" value="Mrp_NBP35"/>
    <property type="match status" value="1"/>
</dbReference>
<evidence type="ECO:0000256" key="1">
    <source>
        <dbReference type="ARBA" id="ARBA00022723"/>
    </source>
</evidence>
<dbReference type="AlphaFoldDB" id="A0A075FJD7"/>
<gene>
    <name evidence="11" type="primary">mrp</name>
</gene>
<feature type="binding site" evidence="8">
    <location>
        <begin position="107"/>
        <end position="114"/>
    </location>
    <ligand>
        <name>ATP</name>
        <dbReference type="ChEBI" id="CHEBI:30616"/>
    </ligand>
</feature>
<sequence length="457" mass="49243">MDAVEITDALTTVIDSTFKKDIISLGYVKGMTVGTDKLRFTLRMPAPMMPNHDELVEKCREALKDVTDIGEIEIKKDWEVQRLPSLNAPNTPNSLKGVKNIIAIASGKGGVGKSTVTVCIAEAFANAGAKVGILDVDVYGPSIPNMVGLGDHQLGGSQQGVLEPVEAHGMKIMSMGFLANKDTPVVWRGPIASQLVQQFLGAVDWGELDYLFVDMPPGTGDIQLTLSQAVPLTGAVIVTTPQEVAHTIAEKGLRMFQQVKIPILGIVENMAGFIPPGSDEVFHIFGEGGGTAAAEEFDLPLLGKIAIKQDLREAMDKGTFVEDENIKEIASQIALQAMVVVTNEELSPFAPQEMNIANDGQTLIIKWQDDIEHVLSSFHVRGMCPCAHCVDEITGERLIKDGDIPANVKILESAPVGRYGVRFSFDDPSPGANAGIYTFTFLRKLGEEAVEKASFEV</sequence>
<evidence type="ECO:0000256" key="8">
    <source>
        <dbReference type="HAMAP-Rule" id="MF_02040"/>
    </source>
</evidence>
<dbReference type="HAMAP" id="MF_02040">
    <property type="entry name" value="Mrp_NBP35"/>
    <property type="match status" value="1"/>
</dbReference>
<accession>A0A075FJD7</accession>